<evidence type="ECO:0000313" key="2">
    <source>
        <dbReference type="EMBL" id="ACZ59811.1"/>
    </source>
</evidence>
<accession>D2J339</accession>
<reference evidence="2" key="1">
    <citation type="journal article" date="2009" name="BMC Microbiol.">
        <title>Transcriptional analysis of the jamaicamide gene cluster from the marine cyanobacterium Lyngbya majuscula and identification of possible regulatory proteins.</title>
        <authorList>
            <person name="Jones A.C."/>
            <person name="Gerwick L."/>
            <person name="Gonzalez D."/>
            <person name="Dorrestein P.C."/>
            <person name="Gerwick W.H."/>
        </authorList>
    </citation>
    <scope>NUCLEOTIDE SEQUENCE</scope>
    <source>
        <strain evidence="2">JHB</strain>
    </source>
</reference>
<feature type="compositionally biased region" description="Polar residues" evidence="1">
    <location>
        <begin position="32"/>
        <end position="43"/>
    </location>
</feature>
<protein>
    <submittedName>
        <fullName evidence="2">Regulatory protein 5335</fullName>
    </submittedName>
</protein>
<feature type="region of interest" description="Disordered" evidence="1">
    <location>
        <begin position="32"/>
        <end position="60"/>
    </location>
</feature>
<name>D2J339_MOOP1</name>
<organism evidence="2">
    <name type="scientific">Moorena producens (strain JHB)</name>
    <dbReference type="NCBI Taxonomy" id="1454205"/>
    <lineage>
        <taxon>Bacteria</taxon>
        <taxon>Bacillati</taxon>
        <taxon>Cyanobacteriota</taxon>
        <taxon>Cyanophyceae</taxon>
        <taxon>Coleofasciculales</taxon>
        <taxon>Coleofasciculaceae</taxon>
        <taxon>Moorena</taxon>
    </lineage>
</organism>
<dbReference type="AlphaFoldDB" id="D2J339"/>
<proteinExistence type="predicted"/>
<dbReference type="Gene3D" id="1.10.10.10">
    <property type="entry name" value="Winged helix-like DNA-binding domain superfamily/Winged helix DNA-binding domain"/>
    <property type="match status" value="1"/>
</dbReference>
<evidence type="ECO:0000256" key="1">
    <source>
        <dbReference type="SAM" id="MobiDB-lite"/>
    </source>
</evidence>
<sequence length="278" mass="31593">MVRLSLDREVTSHNLIYVNTRTKYLEQMEMSTVEQTEQTEMSTNPEPENKKENKKGLRGTPAQATTRLLLHLWNLGGSKQEVKRKDLSDTVKLNNERSGDYTDIFKTLETDGTIKKTKKARIEYVFLTEQGLEVLDAGIKSADFEFDGSLVRAKDVKAVLNWIRERSSVAKVVDPGADAEKTGENAIASYETFESVVLEVYDKLNQDYNLDDLVPIYRIRREIGDSVSRSQFNEWLLEMQAKDILQLQGGSLPDSDPSQIEDSITTELSGLRCYAKRL</sequence>
<dbReference type="InterPro" id="IPR036388">
    <property type="entry name" value="WH-like_DNA-bd_sf"/>
</dbReference>
<dbReference type="EMBL" id="GQ860962">
    <property type="protein sequence ID" value="ACZ59811.1"/>
    <property type="molecule type" value="Genomic_DNA"/>
</dbReference>